<dbReference type="SUPFAM" id="SSF47413">
    <property type="entry name" value="lambda repressor-like DNA-binding domains"/>
    <property type="match status" value="1"/>
</dbReference>
<protein>
    <submittedName>
        <fullName evidence="5">Ubiquinone/menaquinone biosynthesis C-methylase UbiE/DNA-binding XRE family transcriptional regulator</fullName>
    </submittedName>
</protein>
<dbReference type="AlphaFoldDB" id="A0AAE3XQ80"/>
<evidence type="ECO:0000256" key="1">
    <source>
        <dbReference type="ARBA" id="ARBA00008361"/>
    </source>
</evidence>
<keyword evidence="3" id="KW-0808">Transferase</keyword>
<evidence type="ECO:0000256" key="2">
    <source>
        <dbReference type="ARBA" id="ARBA00022603"/>
    </source>
</evidence>
<dbReference type="PROSITE" id="PS50943">
    <property type="entry name" value="HTH_CROC1"/>
    <property type="match status" value="1"/>
</dbReference>
<proteinExistence type="inferred from homology"/>
<keyword evidence="6" id="KW-1185">Reference proteome</keyword>
<dbReference type="RefSeq" id="WP_309940855.1">
    <property type="nucleotide sequence ID" value="NZ_AP025306.1"/>
</dbReference>
<dbReference type="GO" id="GO:0032259">
    <property type="term" value="P:methylation"/>
    <property type="evidence" value="ECO:0007669"/>
    <property type="project" value="UniProtKB-KW"/>
</dbReference>
<dbReference type="InterPro" id="IPR013216">
    <property type="entry name" value="Methyltransf_11"/>
</dbReference>
<dbReference type="SUPFAM" id="SSF53335">
    <property type="entry name" value="S-adenosyl-L-methionine-dependent methyltransferases"/>
    <property type="match status" value="1"/>
</dbReference>
<evidence type="ECO:0000259" key="4">
    <source>
        <dbReference type="PROSITE" id="PS50943"/>
    </source>
</evidence>
<dbReference type="InterPro" id="IPR001387">
    <property type="entry name" value="Cro/C1-type_HTH"/>
</dbReference>
<dbReference type="Gene3D" id="3.40.50.150">
    <property type="entry name" value="Vaccinia Virus protein VP39"/>
    <property type="match status" value="1"/>
</dbReference>
<dbReference type="Pfam" id="PF01381">
    <property type="entry name" value="HTH_3"/>
    <property type="match status" value="1"/>
</dbReference>
<dbReference type="CDD" id="cd02440">
    <property type="entry name" value="AdoMet_MTases"/>
    <property type="match status" value="1"/>
</dbReference>
<dbReference type="InterPro" id="IPR029063">
    <property type="entry name" value="SAM-dependent_MTases_sf"/>
</dbReference>
<comment type="similarity">
    <text evidence="1">Belongs to the methyltransferase superfamily.</text>
</comment>
<dbReference type="GO" id="GO:0008757">
    <property type="term" value="F:S-adenosylmethionine-dependent methyltransferase activity"/>
    <property type="evidence" value="ECO:0007669"/>
    <property type="project" value="InterPro"/>
</dbReference>
<dbReference type="Proteomes" id="UP001185092">
    <property type="component" value="Unassembled WGS sequence"/>
</dbReference>
<organism evidence="5 6">
    <name type="scientific">Aureibacter tunicatorum</name>
    <dbReference type="NCBI Taxonomy" id="866807"/>
    <lineage>
        <taxon>Bacteria</taxon>
        <taxon>Pseudomonadati</taxon>
        <taxon>Bacteroidota</taxon>
        <taxon>Cytophagia</taxon>
        <taxon>Cytophagales</taxon>
        <taxon>Persicobacteraceae</taxon>
        <taxon>Aureibacter</taxon>
    </lineage>
</organism>
<dbReference type="InterPro" id="IPR051052">
    <property type="entry name" value="Diverse_substrate_MTase"/>
</dbReference>
<keyword evidence="2" id="KW-0489">Methyltransferase</keyword>
<keyword evidence="5" id="KW-0830">Ubiquinone</keyword>
<dbReference type="GO" id="GO:0003677">
    <property type="term" value="F:DNA binding"/>
    <property type="evidence" value="ECO:0007669"/>
    <property type="project" value="InterPro"/>
</dbReference>
<gene>
    <name evidence="5" type="ORF">HNQ88_003784</name>
</gene>
<dbReference type="PANTHER" id="PTHR44942:SF4">
    <property type="entry name" value="METHYLTRANSFERASE TYPE 11 DOMAIN-CONTAINING PROTEIN"/>
    <property type="match status" value="1"/>
</dbReference>
<evidence type="ECO:0000256" key="3">
    <source>
        <dbReference type="ARBA" id="ARBA00022679"/>
    </source>
</evidence>
<dbReference type="CDD" id="cd00093">
    <property type="entry name" value="HTH_XRE"/>
    <property type="match status" value="1"/>
</dbReference>
<dbReference type="SMART" id="SM00530">
    <property type="entry name" value="HTH_XRE"/>
    <property type="match status" value="1"/>
</dbReference>
<comment type="caution">
    <text evidence="5">The sequence shown here is derived from an EMBL/GenBank/DDBJ whole genome shotgun (WGS) entry which is preliminary data.</text>
</comment>
<sequence>MQTKPDEQNNMILGNKIKRLREKSAWTQEQLAYASGVSEKTIQRLEKGQKVREETLRCIAAAFDIDVDILLTDNVHISAIKEEFGKKAEYLSNHPHYANETNMDNILSLVDYDRADESSLLDLACGPGILTAPLAKKFSKVSALDITEEMLQEAKTYCESMQLTNIDYLKANAEQIPLENESVDTIINRLSMHLFGDKVRVLKEAQRVLSKGGTLIIADYLSPSDAKEANSINSIEQLKYASDVDILNKEQYQQLFSQLKELRCEEEIYWTETRIISNSMDLTNDPVKGPALFQLITVLAQSGGLKNIIWNDEQGLIEIKQAWIAYKLKK</sequence>
<name>A0AAE3XQ80_9BACT</name>
<dbReference type="EMBL" id="JAVDQD010000005">
    <property type="protein sequence ID" value="MDR6240708.1"/>
    <property type="molecule type" value="Genomic_DNA"/>
</dbReference>
<feature type="domain" description="HTH cro/C1-type" evidence="4">
    <location>
        <begin position="17"/>
        <end position="70"/>
    </location>
</feature>
<accession>A0AAE3XQ80</accession>
<evidence type="ECO:0000313" key="5">
    <source>
        <dbReference type="EMBL" id="MDR6240708.1"/>
    </source>
</evidence>
<dbReference type="Pfam" id="PF08241">
    <property type="entry name" value="Methyltransf_11"/>
    <property type="match status" value="1"/>
</dbReference>
<reference evidence="5" key="1">
    <citation type="submission" date="2023-07" db="EMBL/GenBank/DDBJ databases">
        <title>Genomic Encyclopedia of Type Strains, Phase IV (KMG-IV): sequencing the most valuable type-strain genomes for metagenomic binning, comparative biology and taxonomic classification.</title>
        <authorList>
            <person name="Goeker M."/>
        </authorList>
    </citation>
    <scope>NUCLEOTIDE SEQUENCE</scope>
    <source>
        <strain evidence="5">DSM 26174</strain>
    </source>
</reference>
<dbReference type="InterPro" id="IPR010982">
    <property type="entry name" value="Lambda_DNA-bd_dom_sf"/>
</dbReference>
<dbReference type="Gene3D" id="1.10.260.40">
    <property type="entry name" value="lambda repressor-like DNA-binding domains"/>
    <property type="match status" value="1"/>
</dbReference>
<dbReference type="PANTHER" id="PTHR44942">
    <property type="entry name" value="METHYLTRANSF_11 DOMAIN-CONTAINING PROTEIN"/>
    <property type="match status" value="1"/>
</dbReference>
<evidence type="ECO:0000313" key="6">
    <source>
        <dbReference type="Proteomes" id="UP001185092"/>
    </source>
</evidence>